<evidence type="ECO:0000313" key="3">
    <source>
        <dbReference type="EMBL" id="BAN07762.1"/>
    </source>
</evidence>
<dbReference type="Proteomes" id="UP000012042">
    <property type="component" value="Chromosome"/>
</dbReference>
<dbReference type="HOGENOM" id="CLU_2700010_0_0_9"/>
<sequence length="73" mass="8264">MLAMLLQGMIRISDKVFTAILSAISAIAVGYVPVWVARINAGKPPTKTDEIKRLKRENERLKKENEKLKKRGE</sequence>
<evidence type="ECO:0000256" key="1">
    <source>
        <dbReference type="SAM" id="MobiDB-lite"/>
    </source>
</evidence>
<keyword evidence="2" id="KW-0472">Membrane</keyword>
<name>M5AHE0_LEVBR</name>
<dbReference type="AlphaFoldDB" id="M5AHE0"/>
<accession>M5AHE0</accession>
<reference evidence="3 4" key="1">
    <citation type="journal article" date="2013" name="PLoS ONE">
        <title>Genomic Analysis by Deep Sequencing of the Probiotic Lactobacillus brevis KB290 Harboring Nine Plasmids Reveals Genomic Stability.</title>
        <authorList>
            <person name="Fukao M."/>
            <person name="Oshima K."/>
            <person name="Morita H."/>
            <person name="Toh H."/>
            <person name="Suda W."/>
            <person name="Kim S.W."/>
            <person name="Suzuki S."/>
            <person name="Yakabe T."/>
            <person name="Hattori M."/>
            <person name="Yajima N."/>
        </authorList>
    </citation>
    <scope>NUCLEOTIDE SEQUENCE [LARGE SCALE GENOMIC DNA]</scope>
    <source>
        <strain evidence="3 4">KB290</strain>
    </source>
</reference>
<protein>
    <submittedName>
        <fullName evidence="3">Uncharacterized protein</fullName>
    </submittedName>
</protein>
<keyword evidence="2" id="KW-0812">Transmembrane</keyword>
<evidence type="ECO:0000313" key="4">
    <source>
        <dbReference type="Proteomes" id="UP000012042"/>
    </source>
</evidence>
<dbReference type="EMBL" id="AP012167">
    <property type="protein sequence ID" value="BAN07762.1"/>
    <property type="molecule type" value="Genomic_DNA"/>
</dbReference>
<feature type="region of interest" description="Disordered" evidence="1">
    <location>
        <begin position="45"/>
        <end position="73"/>
    </location>
</feature>
<dbReference type="KEGG" id="lbk:LVISKB_2127"/>
<gene>
    <name evidence="3" type="ORF">LVISKB_2127</name>
</gene>
<keyword evidence="2" id="KW-1133">Transmembrane helix</keyword>
<dbReference type="PATRIC" id="fig|1001583.3.peg.2109"/>
<organism evidence="3 4">
    <name type="scientific">Levilactobacillus brevis KB290</name>
    <dbReference type="NCBI Taxonomy" id="1001583"/>
    <lineage>
        <taxon>Bacteria</taxon>
        <taxon>Bacillati</taxon>
        <taxon>Bacillota</taxon>
        <taxon>Bacilli</taxon>
        <taxon>Lactobacillales</taxon>
        <taxon>Lactobacillaceae</taxon>
        <taxon>Levilactobacillus</taxon>
    </lineage>
</organism>
<proteinExistence type="predicted"/>
<feature type="compositionally biased region" description="Basic and acidic residues" evidence="1">
    <location>
        <begin position="46"/>
        <end position="73"/>
    </location>
</feature>
<evidence type="ECO:0000256" key="2">
    <source>
        <dbReference type="SAM" id="Phobius"/>
    </source>
</evidence>
<feature type="transmembrane region" description="Helical" evidence="2">
    <location>
        <begin position="16"/>
        <end position="37"/>
    </location>
</feature>